<keyword evidence="4" id="KW-0378">Hydrolase</keyword>
<feature type="domain" description="RdRp catalytic" evidence="11">
    <location>
        <begin position="1024"/>
        <end position="1224"/>
    </location>
</feature>
<keyword evidence="5" id="KW-0460">Magnesium</keyword>
<evidence type="ECO:0000259" key="11">
    <source>
        <dbReference type="PROSITE" id="PS50525"/>
    </source>
</evidence>
<dbReference type="GO" id="GO:0006351">
    <property type="term" value="P:DNA-templated transcription"/>
    <property type="evidence" value="ECO:0007669"/>
    <property type="project" value="InterPro"/>
</dbReference>
<dbReference type="GO" id="GO:0016787">
    <property type="term" value="F:hydrolase activity"/>
    <property type="evidence" value="ECO:0007669"/>
    <property type="project" value="UniProtKB-KW"/>
</dbReference>
<proteinExistence type="inferred from homology"/>
<dbReference type="InterPro" id="IPR029124">
    <property type="entry name" value="L_protein_N"/>
</dbReference>
<evidence type="ECO:0000256" key="1">
    <source>
        <dbReference type="ARBA" id="ARBA00012494"/>
    </source>
</evidence>
<dbReference type="Pfam" id="PF15518">
    <property type="entry name" value="L_protein_N"/>
    <property type="match status" value="1"/>
</dbReference>
<name>A0A7D7JZL2_9VIRU</name>
<feature type="region of interest" description="Disordered" evidence="10">
    <location>
        <begin position="2186"/>
        <end position="2206"/>
    </location>
</feature>
<evidence type="ECO:0000256" key="10">
    <source>
        <dbReference type="SAM" id="MobiDB-lite"/>
    </source>
</evidence>
<organism evidence="12">
    <name type="scientific">Plecopteran phenui-related virus OKIAV280</name>
    <dbReference type="NCBI Taxonomy" id="2746260"/>
    <lineage>
        <taxon>Viruses</taxon>
        <taxon>Riboviria</taxon>
        <taxon>Orthornavirae</taxon>
        <taxon>Negarnaviricota</taxon>
        <taxon>Polyploviricotina</taxon>
        <taxon>Bunyaviricetes</taxon>
        <taxon>Hareavirales</taxon>
        <taxon>Phenuiviridae</taxon>
    </lineage>
</organism>
<reference evidence="12" key="1">
    <citation type="journal article" date="2019" name="PLoS Pathog.">
        <title>Re-assessing the diversity of negative strand RNA viruses in insects.</title>
        <authorList>
            <person name="Kafer S."/>
            <person name="Paraskevopoulou S."/>
            <person name="Zirkel F."/>
            <person name="Wieseke N."/>
            <person name="Donath A."/>
            <person name="Petersen M."/>
            <person name="Jones T.C."/>
            <person name="Liu S."/>
            <person name="Zhou X."/>
            <person name="Middendorf M."/>
            <person name="Junglen S."/>
            <person name="Misof B."/>
            <person name="Drosten C."/>
        </authorList>
    </citation>
    <scope>NUCLEOTIDE SEQUENCE</scope>
    <source>
        <strain evidence="12">OKIAV280</strain>
    </source>
</reference>
<evidence type="ECO:0000256" key="7">
    <source>
        <dbReference type="ARBA" id="ARBA00030436"/>
    </source>
</evidence>
<dbReference type="PROSITE" id="PS50525">
    <property type="entry name" value="RDRP_SSRNA_NEG_SEG"/>
    <property type="match status" value="1"/>
</dbReference>
<keyword evidence="12" id="KW-0696">RNA-directed RNA polymerase</keyword>
<sequence length="2206" mass="252211">MSDSDSDYEDEIGNNERRVAFAEVPFIIPGPVAQLMTEEGVHNSLVSSLYDQFSLDIFQQPGLRTSNELNLYHCSFQYVNHEYNIRVSEIAGVFTWVYELDEDNPEFGSIPSSRKDIDSRKKYKLRHDFVAEALGCESTDIPLQDIFGRQNDCDDSISPDLILRDINGIIHVIELATTRSAFERSLRSEFEKKQFKYADPLFNRSREQAVTLSSVIVGPGVVASNMMLTQDIIDELIVRHHLSILMENEAAVLGIPVSISEDDTKHDMIAKEIESSMSKLRILDNPPQESPLAMTSEDIRTYVDDPDYNVSWKAFVSSISATREEISRPQKSEELVRKYVEDLTNGTNYRIDPKPVTIFPLIVPKTTADTSLPIYTVVNNHEGPKELGELWTTALSRVRNQGGWTDENKEQGLAEALETDQRIIWKREKDRKVSRKKYHRVSLKTVITKKVSRYLAKDGVMAKKRRKDPEVIAKKLEQKRAFSLNTNTSDIDKYLQATNFYDDSGTSLSSSEKEVQKLIDYAETLAGNSDSGSEFLKQWMKTKLFKALDLISNIAIELAISIKQNTESDEFIVKKLRSNDVYLLIKTTNSRSHVFFSLFFRNHTNSDVLQGLPFRRVHKCGRGLVTDFVSVRPDKMENQAIASTRLLSLATFWADFYTLESSLPNSFKEHPEASRMLLLSLLVSLEDKAETEETITQTRYMYMEVFKCKVGLVKPDPLKVVSKLTKFPRSRLNVWTINKVIQNFRIMALNNPIRINSHYGGDLVEGEDALPGDEWDGLLNFFTGNTIRSASAIVNIIYLGYLKNKQECSQGNADWNLLDKIVSEENTVGMSEQENIWGKGGLPPESRTSNKQYNKECIKNGCSILERRLEKLLGANWRETVSKDVMRALSARLTHEIATLKASSTLKPRDVKTPVTKTNIRKVYRVKVIEAIACKLSKFQLNPFTGIDKLITDLESTAAGIITDIFKKNQHGGLREIYVLEIEARMIQLFIETISRTLCSYFEEETMTHPQNKIRLLDQHRTLSNKLAKRDKSINLDLCCSSDKTRWSQNLQISALSIPAFRLLPRKFHALVQRILNLWTQKFMKIPPSLLKLMLSRVPLRSKSYMALLKLFWDKKTPRKERLLMKAAFMSFIQVSVGMMQGILHYLSSLLHLCYLADVKDKTLMILKKKYPNFKFLMTQVCSSDDSATILSVISEPNVESISNELLKATYDAELLLHTSSDYCRFFCMSESLKSVIAAPDYVEFNSEFILKNTIAMPVVKFVSASSNITESESMIDRAYTAYNLLSDVFASGMPAHNTHLIQISQAFIHYKTLGSSTSKNFNELSLRLLELPDPICGFFLMDTELIPGVLGYSFSRWRACTHCLNLSKSLSYINWNELVVTGDGSLSESLVIRHGDLKRWHNLMERIERGKINISGKRDTDEDWIKNKEIKEECKARRQAMIEENYELLFRHPQNIKELRIKLLIKASMPGVGKSLCKGVPFIQALCSSVYAAETHCFSTSSIALEFCAESGKVVRTKKTGKKSLLRALQDRLDRMNRDVYEGLNLETLTAIFPARVRYEEANEIIESYAGATIRRVHRMRHRKNILFVQPDSTRLPLTLVQTLTHKWFGFSIRASRNTYLRCWNHYKLELPWLQDDFHTTFEHSPFQTKVELYNFLASDRGRTRKFVRNGPTVFSTKYSSQIAQMIRKSHMRNCILVREPGLYTEVEVSENTSSQLSLALTIPIPKVRKEATNEVLKAVSDSIGDIGDVFYQTRRSAIVSVLALYNQSRIGRPELTDLVKRLGVGTLFSYTKMQDRVVIAGRNKWVGKGEVIAYSEGILLRLNVEDNRLLLVATNNWPKLRRNPGVLNELCHNLRVQPDTNCDQPFNSVGKYFSNRFQAPGSKGTPIIIERESFEPNIELYDTYWKISNGCCGIYVKMGETEFPILVYRTNLGDISMANHRARSDIQYWGYWVTKNSIPMSEAVTLLYYIDRQMEMKRHSSDKGDQMLEWLQSTLRGRIKAKGLGYTQSTIASSLKEVVRAEDTYGDKEFEDLLEAEGFFEEFLEDDIVPFSKLGSPNQLRHEGEEENVIDLLALENEEDVGLTDEQKQIMSLFSNWEDEVGLGEVSVGTREAFTYLHLHPFWDNFIDEVNRTDYTFFEKLFNGVCSVSDKDLSRLLMRLLRIKETSIETTIMQRYLSKVAEQPGPDWFDNPDGAIAGTSSRPD</sequence>
<dbReference type="InterPro" id="IPR007099">
    <property type="entry name" value="RNA-dir_pol_NSvirus"/>
</dbReference>
<dbReference type="EMBL" id="MT153514">
    <property type="protein sequence ID" value="QMP82310.1"/>
    <property type="molecule type" value="Viral_cRNA"/>
</dbReference>
<dbReference type="InterPro" id="IPR007322">
    <property type="entry name" value="RNA_pol_bunyavir"/>
</dbReference>
<evidence type="ECO:0000256" key="4">
    <source>
        <dbReference type="ARBA" id="ARBA00022801"/>
    </source>
</evidence>
<evidence type="ECO:0000256" key="2">
    <source>
        <dbReference type="ARBA" id="ARBA00018602"/>
    </source>
</evidence>
<keyword evidence="3" id="KW-0808">Transferase</keyword>
<accession>A0A7D7JZL2</accession>
<evidence type="ECO:0000256" key="5">
    <source>
        <dbReference type="ARBA" id="ARBA00022842"/>
    </source>
</evidence>
<evidence type="ECO:0000256" key="8">
    <source>
        <dbReference type="ARBA" id="ARBA00031012"/>
    </source>
</evidence>
<dbReference type="GO" id="GO:0039694">
    <property type="term" value="P:viral RNA genome replication"/>
    <property type="evidence" value="ECO:0007669"/>
    <property type="project" value="InterPro"/>
</dbReference>
<evidence type="ECO:0000256" key="6">
    <source>
        <dbReference type="ARBA" id="ARBA00030285"/>
    </source>
</evidence>
<reference evidence="12" key="2">
    <citation type="submission" date="2020-03" db="EMBL/GenBank/DDBJ databases">
        <authorList>
            <person name="Kafer S."/>
            <person name="Paraskevopoulou S."/>
            <person name="Zirkel F."/>
            <person name="Wieseke N."/>
            <person name="Donath A."/>
            <person name="Petersen M."/>
            <person name="Jones T.C."/>
            <person name="Liu S."/>
            <person name="Zhou X."/>
            <person name="Middendorf M."/>
            <person name="Junglen S."/>
            <person name="Misof B."/>
            <person name="Drosten C."/>
        </authorList>
    </citation>
    <scope>NUCLEOTIDE SEQUENCE</scope>
    <source>
        <strain evidence="12">OKIAV280</strain>
    </source>
</reference>
<keyword evidence="12" id="KW-0548">Nucleotidyltransferase</keyword>
<evidence type="ECO:0000256" key="3">
    <source>
        <dbReference type="ARBA" id="ARBA00022679"/>
    </source>
</evidence>
<dbReference type="GO" id="GO:0003968">
    <property type="term" value="F:RNA-directed RNA polymerase activity"/>
    <property type="evidence" value="ECO:0007669"/>
    <property type="project" value="UniProtKB-KW"/>
</dbReference>
<protein>
    <recommendedName>
        <fullName evidence="2">RNA-directed RNA polymerase L</fullName>
        <ecNumber evidence="1">2.7.7.48</ecNumber>
    </recommendedName>
    <alternativeName>
        <fullName evidence="6">Large structural protein</fullName>
    </alternativeName>
    <alternativeName>
        <fullName evidence="8">Replicase</fullName>
    </alternativeName>
    <alternativeName>
        <fullName evidence="7">Transcriptase</fullName>
    </alternativeName>
</protein>
<dbReference type="EC" id="2.7.7.48" evidence="1"/>
<dbReference type="Pfam" id="PF04196">
    <property type="entry name" value="Bunya_RdRp"/>
    <property type="match status" value="1"/>
</dbReference>
<evidence type="ECO:0000256" key="9">
    <source>
        <dbReference type="ARBA" id="ARBA00034123"/>
    </source>
</evidence>
<comment type="similarity">
    <text evidence="9">Belongs to the Bunyavirales RNA polymerase family.</text>
</comment>
<evidence type="ECO:0000313" key="12">
    <source>
        <dbReference type="EMBL" id="QMP82310.1"/>
    </source>
</evidence>